<dbReference type="GO" id="GO:0032259">
    <property type="term" value="P:methylation"/>
    <property type="evidence" value="ECO:0007669"/>
    <property type="project" value="UniProtKB-KW"/>
</dbReference>
<dbReference type="InterPro" id="IPR029063">
    <property type="entry name" value="SAM-dependent_MTases_sf"/>
</dbReference>
<evidence type="ECO:0000259" key="1">
    <source>
        <dbReference type="Pfam" id="PF13649"/>
    </source>
</evidence>
<name>A0A9J6PAM7_9PROT</name>
<keyword evidence="3" id="KW-1185">Reference proteome</keyword>
<feature type="domain" description="Methyltransferase" evidence="1">
    <location>
        <begin position="48"/>
        <end position="132"/>
    </location>
</feature>
<dbReference type="Proteomes" id="UP001055804">
    <property type="component" value="Unassembled WGS sequence"/>
</dbReference>
<dbReference type="GO" id="GO:0008168">
    <property type="term" value="F:methyltransferase activity"/>
    <property type="evidence" value="ECO:0007669"/>
    <property type="project" value="UniProtKB-KW"/>
</dbReference>
<keyword evidence="2" id="KW-0808">Transferase</keyword>
<dbReference type="InterPro" id="IPR041698">
    <property type="entry name" value="Methyltransf_25"/>
</dbReference>
<evidence type="ECO:0000313" key="3">
    <source>
        <dbReference type="Proteomes" id="UP001055804"/>
    </source>
</evidence>
<evidence type="ECO:0000313" key="2">
    <source>
        <dbReference type="EMBL" id="MCP1336141.1"/>
    </source>
</evidence>
<gene>
    <name evidence="2" type="ORF">NJQ99_06970</name>
</gene>
<comment type="caution">
    <text evidence="2">The sequence shown here is derived from an EMBL/GenBank/DDBJ whole genome shotgun (WGS) entry which is preliminary data.</text>
</comment>
<organism evidence="2 3">
    <name type="scientific">Futiania mangrovi</name>
    <dbReference type="NCBI Taxonomy" id="2959716"/>
    <lineage>
        <taxon>Bacteria</taxon>
        <taxon>Pseudomonadati</taxon>
        <taxon>Pseudomonadota</taxon>
        <taxon>Alphaproteobacteria</taxon>
        <taxon>Futianiales</taxon>
        <taxon>Futianiaceae</taxon>
        <taxon>Futiania</taxon>
    </lineage>
</organism>
<accession>A0A9J6PAM7</accession>
<dbReference type="AlphaFoldDB" id="A0A9J6PAM7"/>
<proteinExistence type="predicted"/>
<dbReference type="Gene3D" id="3.40.50.150">
    <property type="entry name" value="Vaccinia Virus protein VP39"/>
    <property type="match status" value="1"/>
</dbReference>
<reference evidence="2" key="1">
    <citation type="submission" date="2022-06" db="EMBL/GenBank/DDBJ databases">
        <title>Isolation and Genomics of Futiania mangrovii gen. nov., sp. nov., a Rare and Metabolically-versatile member in the Class Alphaproteobacteria.</title>
        <authorList>
            <person name="Liu L."/>
            <person name="Huang W.-C."/>
            <person name="Pan J."/>
            <person name="Li J."/>
            <person name="Huang Y."/>
            <person name="Du H."/>
            <person name="Liu Y."/>
            <person name="Li M."/>
        </authorList>
    </citation>
    <scope>NUCLEOTIDE SEQUENCE</scope>
    <source>
        <strain evidence="2">FT118</strain>
    </source>
</reference>
<dbReference type="CDD" id="cd02440">
    <property type="entry name" value="AdoMet_MTases"/>
    <property type="match status" value="1"/>
</dbReference>
<protein>
    <submittedName>
        <fullName evidence="2">Class I SAM-dependent methyltransferase</fullName>
    </submittedName>
</protein>
<keyword evidence="2" id="KW-0489">Methyltransferase</keyword>
<dbReference type="SUPFAM" id="SSF53335">
    <property type="entry name" value="S-adenosyl-L-methionine-dependent methyltransferases"/>
    <property type="match status" value="1"/>
</dbReference>
<sequence>MAERAENGKSGAAGTAAGTYGHGQPCGPAAPSPFVAAHLGLMPEGGRVLDLAAGRGRHTALARAAGHPVTAVDREVEGLKTLRPGPDLEIVEADLENGTWPLDARTFAGVIVTNYLWRPILPEIVAAVAPGGVLIYETFAKGNERHGRPSNPDHLLNPGELLEAVNGELTVIAYAHGPEGDPPRAVRQRICAVRDV</sequence>
<dbReference type="EMBL" id="JAMZFT010000002">
    <property type="protein sequence ID" value="MCP1336141.1"/>
    <property type="molecule type" value="Genomic_DNA"/>
</dbReference>
<dbReference type="Pfam" id="PF13649">
    <property type="entry name" value="Methyltransf_25"/>
    <property type="match status" value="1"/>
</dbReference>